<sequence>MSSTANTVVFDTYSDFVSYLQGRKCPICNISFIQSSKDSETLFKNWLGGAAIGSLVKCSKCSKSTFIACFDKGGPPRETLLNGGQNKVSWCCSRGRLFTIFVMLCGFDEKYCEDKRNEVSVGNQRRSVTTGSGVGYTSAVPMRHVMFDRAQARDPKKTTAETAEKSSDRFDQMILSFLAVFSFGVQPPRAVASMLVNSKILAKAAELLRNDSLENATQRKYLYMALISFLKRVGVHEVSKKEVMYEERVSRPNTVNLLSLSFGGSLSATEAENTASPLAECLGKLNIQSDMMMQNAQRLKHEFKDQRGQDMLWLCREISDLSSYLRIEQWWTQNNIASTTQVPDHGIVEVPDKVIGATYMLMGPAQALTQSPPGRIMHLITEITSLKTCLSSGIYVKHAMSRPDMMKCLIIGPEGTPYENGLFEFDLFCPREYPRVPPKVAFRQPRGCFQSFNPNLHLDGKVCLPLLGTWKSGVKGEEWQPGVSTILQVLISIQAMVLCDNPEYNEPEFEMYYGQGNASGPSKFTQAVRSLTIGYGITQWAENPPTLWKEIVENHLRKTGDKILSTAEQWARESHQSSRRPHDASLLVMRDMRGTYGATGVDTTQRLPQLQKALKNYGATHVIQDMEDIIRREQVGSGEAGYGTQVPPYGRGNRFHGAGGMGDYGGHGFGFGRGF</sequence>
<dbReference type="Gene3D" id="3.10.110.10">
    <property type="entry name" value="Ubiquitin Conjugating Enzyme"/>
    <property type="match status" value="1"/>
</dbReference>
<dbReference type="RefSeq" id="XP_043172681.1">
    <property type="nucleotide sequence ID" value="XM_043316746.1"/>
</dbReference>
<dbReference type="Proteomes" id="UP000676310">
    <property type="component" value="Unassembled WGS sequence"/>
</dbReference>
<dbReference type="PROSITE" id="PS50127">
    <property type="entry name" value="UBC_2"/>
    <property type="match status" value="1"/>
</dbReference>
<accession>A0A8J2IJS1</accession>
<feature type="domain" description="UBC core" evidence="3">
    <location>
        <begin position="374"/>
        <end position="537"/>
    </location>
</feature>
<dbReference type="Pfam" id="PF00179">
    <property type="entry name" value="UQ_con"/>
    <property type="match status" value="1"/>
</dbReference>
<evidence type="ECO:0000313" key="4">
    <source>
        <dbReference type="EMBL" id="CAG5179259.1"/>
    </source>
</evidence>
<evidence type="ECO:0000256" key="1">
    <source>
        <dbReference type="ARBA" id="ARBA00022679"/>
    </source>
</evidence>
<dbReference type="PANTHER" id="PTHR46116">
    <property type="entry name" value="(E3-INDEPENDENT) E2 UBIQUITIN-CONJUGATING ENZYME"/>
    <property type="match status" value="1"/>
</dbReference>
<evidence type="ECO:0000256" key="2">
    <source>
        <dbReference type="ARBA" id="ARBA00022786"/>
    </source>
</evidence>
<dbReference type="AlphaFoldDB" id="A0A8J2IJS1"/>
<evidence type="ECO:0000259" key="3">
    <source>
        <dbReference type="PROSITE" id="PS50127"/>
    </source>
</evidence>
<dbReference type="InterPro" id="IPR016135">
    <property type="entry name" value="UBQ-conjugating_enzyme/RWD"/>
</dbReference>
<gene>
    <name evidence="4" type="ORF">ALTATR162_LOCUS9113</name>
</gene>
<dbReference type="OrthoDB" id="47801at2759"/>
<evidence type="ECO:0000313" key="5">
    <source>
        <dbReference type="Proteomes" id="UP000676310"/>
    </source>
</evidence>
<keyword evidence="2" id="KW-0833">Ubl conjugation pathway</keyword>
<proteinExistence type="predicted"/>
<reference evidence="4" key="1">
    <citation type="submission" date="2021-05" db="EMBL/GenBank/DDBJ databases">
        <authorList>
            <person name="Stam R."/>
        </authorList>
    </citation>
    <scope>NUCLEOTIDE SEQUENCE</scope>
    <source>
        <strain evidence="4">CS162</strain>
    </source>
</reference>
<dbReference type="GO" id="GO:0016740">
    <property type="term" value="F:transferase activity"/>
    <property type="evidence" value="ECO:0007669"/>
    <property type="project" value="UniProtKB-KW"/>
</dbReference>
<protein>
    <recommendedName>
        <fullName evidence="3">UBC core domain-containing protein</fullName>
    </recommendedName>
</protein>
<dbReference type="SMART" id="SM00212">
    <property type="entry name" value="UBCc"/>
    <property type="match status" value="1"/>
</dbReference>
<keyword evidence="5" id="KW-1185">Reference proteome</keyword>
<dbReference type="GeneID" id="67021299"/>
<dbReference type="EMBL" id="CAJRGZ010000023">
    <property type="protein sequence ID" value="CAG5179259.1"/>
    <property type="molecule type" value="Genomic_DNA"/>
</dbReference>
<dbReference type="SUPFAM" id="SSF54495">
    <property type="entry name" value="UBC-like"/>
    <property type="match status" value="1"/>
</dbReference>
<name>A0A8J2IJS1_9PLEO</name>
<comment type="caution">
    <text evidence="4">The sequence shown here is derived from an EMBL/GenBank/DDBJ whole genome shotgun (WGS) entry which is preliminary data.</text>
</comment>
<dbReference type="InterPro" id="IPR000608">
    <property type="entry name" value="UBC"/>
</dbReference>
<organism evidence="4 5">
    <name type="scientific">Alternaria atra</name>
    <dbReference type="NCBI Taxonomy" id="119953"/>
    <lineage>
        <taxon>Eukaryota</taxon>
        <taxon>Fungi</taxon>
        <taxon>Dikarya</taxon>
        <taxon>Ascomycota</taxon>
        <taxon>Pezizomycotina</taxon>
        <taxon>Dothideomycetes</taxon>
        <taxon>Pleosporomycetidae</taxon>
        <taxon>Pleosporales</taxon>
        <taxon>Pleosporineae</taxon>
        <taxon>Pleosporaceae</taxon>
        <taxon>Alternaria</taxon>
        <taxon>Alternaria sect. Ulocladioides</taxon>
    </lineage>
</organism>
<keyword evidence="1" id="KW-0808">Transferase</keyword>